<sequence>MSLPANRPHNPTTLQCWIESYQPSPSSTLYVRATNITIQNAGIPLIDPSTLNPPLPQTPLINITTTPAQCQAACDALPTTSCLFAVHTAQTCSLIQMSAAGPSSGVVTGFANFFPVGMIPSQPPPQPLNNPSTNTTLTLPSPSSDTPPVPPTLSGPTALSSPSTSSSSIPIIAIAAGCAIGGVLIAALAVYLLWRCTGGAAAAAKTTPPIPAASPPGHV</sequence>
<feature type="region of interest" description="Disordered" evidence="1">
    <location>
        <begin position="121"/>
        <end position="164"/>
    </location>
</feature>
<dbReference type="Proteomes" id="UP000269721">
    <property type="component" value="Unassembled WGS sequence"/>
</dbReference>
<feature type="transmembrane region" description="Helical" evidence="2">
    <location>
        <begin position="169"/>
        <end position="194"/>
    </location>
</feature>
<evidence type="ECO:0000256" key="1">
    <source>
        <dbReference type="SAM" id="MobiDB-lite"/>
    </source>
</evidence>
<evidence type="ECO:0000313" key="4">
    <source>
        <dbReference type="Proteomes" id="UP000269721"/>
    </source>
</evidence>
<keyword evidence="2" id="KW-0472">Membrane</keyword>
<keyword evidence="4" id="KW-1185">Reference proteome</keyword>
<gene>
    <name evidence="3" type="ORF">BDK51DRAFT_36895</name>
</gene>
<feature type="compositionally biased region" description="Low complexity" evidence="1">
    <location>
        <begin position="129"/>
        <end position="144"/>
    </location>
</feature>
<feature type="compositionally biased region" description="Low complexity" evidence="1">
    <location>
        <begin position="154"/>
        <end position="164"/>
    </location>
</feature>
<evidence type="ECO:0000256" key="2">
    <source>
        <dbReference type="SAM" id="Phobius"/>
    </source>
</evidence>
<reference evidence="4" key="1">
    <citation type="journal article" date="2018" name="Nat. Microbiol.">
        <title>Leveraging single-cell genomics to expand the fungal tree of life.</title>
        <authorList>
            <person name="Ahrendt S.R."/>
            <person name="Quandt C.A."/>
            <person name="Ciobanu D."/>
            <person name="Clum A."/>
            <person name="Salamov A."/>
            <person name="Andreopoulos B."/>
            <person name="Cheng J.F."/>
            <person name="Woyke T."/>
            <person name="Pelin A."/>
            <person name="Henrissat B."/>
            <person name="Reynolds N.K."/>
            <person name="Benny G.L."/>
            <person name="Smith M.E."/>
            <person name="James T.Y."/>
            <person name="Grigoriev I.V."/>
        </authorList>
    </citation>
    <scope>NUCLEOTIDE SEQUENCE [LARGE SCALE GENOMIC DNA]</scope>
</reference>
<protein>
    <submittedName>
        <fullName evidence="3">Uncharacterized protein</fullName>
    </submittedName>
</protein>
<feature type="non-terminal residue" evidence="3">
    <location>
        <position position="219"/>
    </location>
</feature>
<name>A0A4P9VZ74_9FUNG</name>
<accession>A0A4P9VZ74</accession>
<organism evidence="3 4">
    <name type="scientific">Blyttiomyces helicus</name>
    <dbReference type="NCBI Taxonomy" id="388810"/>
    <lineage>
        <taxon>Eukaryota</taxon>
        <taxon>Fungi</taxon>
        <taxon>Fungi incertae sedis</taxon>
        <taxon>Chytridiomycota</taxon>
        <taxon>Chytridiomycota incertae sedis</taxon>
        <taxon>Chytridiomycetes</taxon>
        <taxon>Chytridiomycetes incertae sedis</taxon>
        <taxon>Blyttiomyces</taxon>
    </lineage>
</organism>
<dbReference type="AlphaFoldDB" id="A0A4P9VZ74"/>
<proteinExistence type="predicted"/>
<keyword evidence="2" id="KW-0812">Transmembrane</keyword>
<evidence type="ECO:0000313" key="3">
    <source>
        <dbReference type="EMBL" id="RKO85064.1"/>
    </source>
</evidence>
<keyword evidence="2" id="KW-1133">Transmembrane helix</keyword>
<dbReference type="EMBL" id="KZ999445">
    <property type="protein sequence ID" value="RKO85064.1"/>
    <property type="molecule type" value="Genomic_DNA"/>
</dbReference>